<keyword evidence="8" id="KW-0539">Nucleus</keyword>
<dbReference type="Pfam" id="PF02892">
    <property type="entry name" value="zf-BED"/>
    <property type="match status" value="1"/>
</dbReference>
<dbReference type="InterPro" id="IPR036236">
    <property type="entry name" value="Znf_C2H2_sf"/>
</dbReference>
<dbReference type="InterPro" id="IPR003656">
    <property type="entry name" value="Znf_BED"/>
</dbReference>
<dbReference type="SUPFAM" id="SSF57667">
    <property type="entry name" value="beta-beta-alpha zinc fingers"/>
    <property type="match status" value="1"/>
</dbReference>
<protein>
    <recommendedName>
        <fullName evidence="10">BED-type domain-containing protein</fullName>
    </recommendedName>
</protein>
<organism evidence="11 12">
    <name type="scientific">Nothobranchius furzeri</name>
    <name type="common">Turquoise killifish</name>
    <dbReference type="NCBI Taxonomy" id="105023"/>
    <lineage>
        <taxon>Eukaryota</taxon>
        <taxon>Metazoa</taxon>
        <taxon>Chordata</taxon>
        <taxon>Craniata</taxon>
        <taxon>Vertebrata</taxon>
        <taxon>Euteleostomi</taxon>
        <taxon>Actinopterygii</taxon>
        <taxon>Neopterygii</taxon>
        <taxon>Teleostei</taxon>
        <taxon>Neoteleostei</taxon>
        <taxon>Acanthomorphata</taxon>
        <taxon>Ovalentaria</taxon>
        <taxon>Atherinomorphae</taxon>
        <taxon>Cyprinodontiformes</taxon>
        <taxon>Nothobranchiidae</taxon>
        <taxon>Nothobranchius</taxon>
    </lineage>
</organism>
<evidence type="ECO:0000256" key="4">
    <source>
        <dbReference type="ARBA" id="ARBA00022833"/>
    </source>
</evidence>
<dbReference type="PANTHER" id="PTHR46481:SF4">
    <property type="entry name" value="ZINC FINGER BED DOMAIN-CONTAINING PROTEIN 4"/>
    <property type="match status" value="1"/>
</dbReference>
<keyword evidence="4" id="KW-0862">Zinc</keyword>
<evidence type="ECO:0000256" key="2">
    <source>
        <dbReference type="ARBA" id="ARBA00022723"/>
    </source>
</evidence>
<evidence type="ECO:0000313" key="12">
    <source>
        <dbReference type="Proteomes" id="UP000694548"/>
    </source>
</evidence>
<feature type="domain" description="BED-type" evidence="10">
    <location>
        <begin position="18"/>
        <end position="76"/>
    </location>
</feature>
<keyword evidence="6" id="KW-0238">DNA-binding</keyword>
<name>A0A8C6MFI1_NOTFU</name>
<evidence type="ECO:0000256" key="7">
    <source>
        <dbReference type="ARBA" id="ARBA00023163"/>
    </source>
</evidence>
<evidence type="ECO:0000313" key="11">
    <source>
        <dbReference type="Ensembl" id="ENSNFUP00015031887.1"/>
    </source>
</evidence>
<dbReference type="GO" id="GO:0046983">
    <property type="term" value="F:protein dimerization activity"/>
    <property type="evidence" value="ECO:0007669"/>
    <property type="project" value="InterPro"/>
</dbReference>
<keyword evidence="12" id="KW-1185">Reference proteome</keyword>
<evidence type="ECO:0000256" key="6">
    <source>
        <dbReference type="ARBA" id="ARBA00023125"/>
    </source>
</evidence>
<evidence type="ECO:0000256" key="5">
    <source>
        <dbReference type="ARBA" id="ARBA00023015"/>
    </source>
</evidence>
<dbReference type="Proteomes" id="UP000694548">
    <property type="component" value="Unassembled WGS sequence"/>
</dbReference>
<dbReference type="SUPFAM" id="SSF140996">
    <property type="entry name" value="Hermes dimerisation domain"/>
    <property type="match status" value="1"/>
</dbReference>
<dbReference type="PANTHER" id="PTHR46481">
    <property type="entry name" value="ZINC FINGER BED DOMAIN-CONTAINING PROTEIN 4"/>
    <property type="match status" value="1"/>
</dbReference>
<proteinExistence type="predicted"/>
<dbReference type="GO" id="GO:0003677">
    <property type="term" value="F:DNA binding"/>
    <property type="evidence" value="ECO:0007669"/>
    <property type="project" value="UniProtKB-KW"/>
</dbReference>
<evidence type="ECO:0000256" key="3">
    <source>
        <dbReference type="ARBA" id="ARBA00022771"/>
    </source>
</evidence>
<dbReference type="GO" id="GO:0008270">
    <property type="term" value="F:zinc ion binding"/>
    <property type="evidence" value="ECO:0007669"/>
    <property type="project" value="UniProtKB-KW"/>
</dbReference>
<comment type="subcellular location">
    <subcellularLocation>
        <location evidence="1">Nucleus</location>
    </subcellularLocation>
</comment>
<dbReference type="InterPro" id="IPR052035">
    <property type="entry name" value="ZnF_BED_domain_contain"/>
</dbReference>
<dbReference type="GO" id="GO:0005634">
    <property type="term" value="C:nucleus"/>
    <property type="evidence" value="ECO:0007669"/>
    <property type="project" value="UniProtKB-SubCell"/>
</dbReference>
<sequence>MAEQSSELALQIKDPTKTLKADIWSCFGFYQQSGRHDLDMSYAVCKTCHSKIKYVGNTTKLRNHVSRFHPELLTITPAVEPPSPAQPKIDAALSIIPPNSEKGKKITQAVGAFIAKDLQPYSVVENPGFKHMLKTLEPRYKVPARSHFAEQVIPTLYDETKAKILTSMSKANLVAITCDSWTSVATESYITVTAHYMSEDWQIISLVLQTRAVYESHTGAHLAELLSDVVSEWQLSDKDIVLVTDNASNMILAAQIRKFKHVRCFAHTLNLASQRGLRVASLTRLLGRIRRISIFFHRSTTASHCLKVNQKCLGLKNQKLLTDVPTRWNSSYDMVQRFLEQQPAICATLLSPEVRKGESDICTLNETDVSNAEDAVSALKAMKDATTLISEESNPTISLIAPLKAQLLQNMTSSISDSPMIHDIKNAVRTDLMNRYSSEAEKKMLCTASALDPRFKGLPFLTEKERSDVYREVTEEATLSSLSDKIMIFYFFPKQQECILAMHPKVPVQPEVQKDGTSADDPSAAKRKPTSLLVSLLGQSFNDVEVSEESKTPYVRAEEEMDNYLKTSSLPLSEDPLNWWRVHKVAFPLLARLSKRYLCIPGTSVSAERVFCTAGEIVTAKRSTLKPQHVDQLVFLHKNLQLPNERILSK</sequence>
<dbReference type="Ensembl" id="ENSNFUT00015033327.1">
    <property type="protein sequence ID" value="ENSNFUP00015031887.1"/>
    <property type="gene ID" value="ENSNFUG00015015608.1"/>
</dbReference>
<dbReference type="SMART" id="SM00614">
    <property type="entry name" value="ZnF_BED"/>
    <property type="match status" value="1"/>
</dbReference>
<accession>A0A8C6MFI1</accession>
<keyword evidence="7" id="KW-0804">Transcription</keyword>
<reference evidence="11" key="2">
    <citation type="submission" date="2025-09" db="UniProtKB">
        <authorList>
            <consortium name="Ensembl"/>
        </authorList>
    </citation>
    <scope>IDENTIFICATION</scope>
</reference>
<keyword evidence="5" id="KW-0805">Transcription regulation</keyword>
<evidence type="ECO:0000256" key="9">
    <source>
        <dbReference type="PROSITE-ProRule" id="PRU00027"/>
    </source>
</evidence>
<dbReference type="GeneTree" id="ENSGT00940000158431"/>
<dbReference type="InterPro" id="IPR008906">
    <property type="entry name" value="HATC_C_dom"/>
</dbReference>
<evidence type="ECO:0000259" key="10">
    <source>
        <dbReference type="PROSITE" id="PS50808"/>
    </source>
</evidence>
<keyword evidence="2" id="KW-0479">Metal-binding</keyword>
<keyword evidence="3 9" id="KW-0863">Zinc-finger</keyword>
<evidence type="ECO:0000256" key="1">
    <source>
        <dbReference type="ARBA" id="ARBA00004123"/>
    </source>
</evidence>
<dbReference type="InterPro" id="IPR012337">
    <property type="entry name" value="RNaseH-like_sf"/>
</dbReference>
<dbReference type="SUPFAM" id="SSF53098">
    <property type="entry name" value="Ribonuclease H-like"/>
    <property type="match status" value="1"/>
</dbReference>
<dbReference type="Pfam" id="PF05699">
    <property type="entry name" value="Dimer_Tnp_hAT"/>
    <property type="match status" value="1"/>
</dbReference>
<dbReference type="AlphaFoldDB" id="A0A8C6MFI1"/>
<dbReference type="PROSITE" id="PS50808">
    <property type="entry name" value="ZF_BED"/>
    <property type="match status" value="1"/>
</dbReference>
<reference evidence="11" key="1">
    <citation type="submission" date="2025-08" db="UniProtKB">
        <authorList>
            <consortium name="Ensembl"/>
        </authorList>
    </citation>
    <scope>IDENTIFICATION</scope>
</reference>
<evidence type="ECO:0000256" key="8">
    <source>
        <dbReference type="ARBA" id="ARBA00023242"/>
    </source>
</evidence>